<organism evidence="1 2">
    <name type="scientific">Pyrodictium delaneyi</name>
    <dbReference type="NCBI Taxonomy" id="1273541"/>
    <lineage>
        <taxon>Archaea</taxon>
        <taxon>Thermoproteota</taxon>
        <taxon>Thermoprotei</taxon>
        <taxon>Desulfurococcales</taxon>
        <taxon>Pyrodictiaceae</taxon>
        <taxon>Pyrodictium</taxon>
    </lineage>
</organism>
<dbReference type="EMBL" id="CP013011">
    <property type="protein sequence ID" value="ALL01769.1"/>
    <property type="molecule type" value="Genomic_DNA"/>
</dbReference>
<dbReference type="RefSeq" id="WP_055409983.1">
    <property type="nucleotide sequence ID" value="NZ_CP013011.1"/>
</dbReference>
<protein>
    <submittedName>
        <fullName evidence="1">Uncharacterized protein</fullName>
    </submittedName>
</protein>
<reference evidence="1 2" key="1">
    <citation type="submission" date="2015-10" db="EMBL/GenBank/DDBJ databases">
        <title>Complete genome sequence of hyperthermophilic archaeon Pyrodictium delaneyi Su06.</title>
        <authorList>
            <person name="Jung J.-H."/>
            <person name="Lin J."/>
            <person name="Holden J.F."/>
            <person name="Park C.-S."/>
        </authorList>
    </citation>
    <scope>NUCLEOTIDE SEQUENCE [LARGE SCALE GENOMIC DNA]</scope>
    <source>
        <strain evidence="1 2">Su06</strain>
    </source>
</reference>
<dbReference type="KEGG" id="pdl:Pyrde_1726"/>
<dbReference type="AlphaFoldDB" id="A0A0N7JDC0"/>
<gene>
    <name evidence="1" type="ORF">Pyrde_1726</name>
</gene>
<dbReference type="OrthoDB" id="386250at2157"/>
<evidence type="ECO:0000313" key="2">
    <source>
        <dbReference type="Proteomes" id="UP000058613"/>
    </source>
</evidence>
<dbReference type="GeneID" id="26100066"/>
<accession>A0A0N7JDC0</accession>
<dbReference type="Proteomes" id="UP000058613">
    <property type="component" value="Chromosome"/>
</dbReference>
<sequence length="663" mass="71213">MRGYGSLFDGVLLASMTVVALAVLAAVVSQGVAGVRSAAEHAAALSVPPRMTLEPLGSCNSSGWLSAQLRVEPIVKGFEPGLVEVFDASSGKLLYTRQFDRNNTVVVDIPCSGYVELVVVGRSGGAWLYRYELDPSKPCLEGSRVNGLELLYNATSCAAPGLDTASIAEATADAVIEKVLEISYGPLLQPVWATAPLLLGVNPVSVAASGLLPGVNVDPERTLVTAITGLPVSDVQRSSSIELRPGQRKTMYVYERILEPLAGGLLLLRHREAAVWVSVPANSGYCWRLGNPYSYGSRLPGLSIDAAGFLHTGDVWRKRYSRGSCTGYWQHFTEYKVPGYIPLTGGVKVGYEAVGVAGSLTIPFLVTKDANPETIVVTLVPRLQGAKVHEYFIKDPYRCYITSQIIRDNNYVGTAKISYPPVYVSIKLHVFPVNTYDPGKLIVSPTSSLDPAWLPLVQKPVYTVTVLRPVALSSTIVKAITISPMMLKYLGYTAAAGVVVLEIVYAAGIGSWVPYLVDPVDVVTMDEHLGYVAPVGAEFLLYLGHSHNETARTSSIAVPFNMHVEPSSLAKLVATITVLNDTTTFAGCNGALVVERTTTLQDPGMIVYEVVPGSQVEIRYSTRAQPALAKTTSINYTGYNEAPFPLSIIQEVLRDGSKALIIT</sequence>
<evidence type="ECO:0000313" key="1">
    <source>
        <dbReference type="EMBL" id="ALL01769.1"/>
    </source>
</evidence>
<name>A0A0N7JDC0_9CREN</name>
<proteinExistence type="predicted"/>